<proteinExistence type="predicted"/>
<feature type="compositionally biased region" description="Low complexity" evidence="1">
    <location>
        <begin position="98"/>
        <end position="121"/>
    </location>
</feature>
<dbReference type="Proteomes" id="UP000235388">
    <property type="component" value="Unassembled WGS sequence"/>
</dbReference>
<name>A0A2N5UVB1_9BASI</name>
<keyword evidence="3" id="KW-1185">Reference proteome</keyword>
<feature type="region of interest" description="Disordered" evidence="1">
    <location>
        <begin position="1"/>
        <end position="23"/>
    </location>
</feature>
<gene>
    <name evidence="2" type="ORF">PCANC_17450</name>
</gene>
<feature type="compositionally biased region" description="Polar residues" evidence="1">
    <location>
        <begin position="197"/>
        <end position="208"/>
    </location>
</feature>
<evidence type="ECO:0000256" key="1">
    <source>
        <dbReference type="SAM" id="MobiDB-lite"/>
    </source>
</evidence>
<organism evidence="2 3">
    <name type="scientific">Puccinia coronata f. sp. avenae</name>
    <dbReference type="NCBI Taxonomy" id="200324"/>
    <lineage>
        <taxon>Eukaryota</taxon>
        <taxon>Fungi</taxon>
        <taxon>Dikarya</taxon>
        <taxon>Basidiomycota</taxon>
        <taxon>Pucciniomycotina</taxon>
        <taxon>Pucciniomycetes</taxon>
        <taxon>Pucciniales</taxon>
        <taxon>Pucciniaceae</taxon>
        <taxon>Puccinia</taxon>
    </lineage>
</organism>
<reference evidence="2 3" key="1">
    <citation type="submission" date="2017-11" db="EMBL/GenBank/DDBJ databases">
        <title>De novo assembly and phasing of dikaryotic genomes from two isolates of Puccinia coronata f. sp. avenae, the causal agent of oat crown rust.</title>
        <authorList>
            <person name="Miller M.E."/>
            <person name="Zhang Y."/>
            <person name="Omidvar V."/>
            <person name="Sperschneider J."/>
            <person name="Schwessinger B."/>
            <person name="Raley C."/>
            <person name="Palmer J.M."/>
            <person name="Garnica D."/>
            <person name="Upadhyaya N."/>
            <person name="Rathjen J."/>
            <person name="Taylor J.M."/>
            <person name="Park R.F."/>
            <person name="Dodds P.N."/>
            <person name="Hirsch C.D."/>
            <person name="Kianian S.F."/>
            <person name="Figueroa M."/>
        </authorList>
    </citation>
    <scope>NUCLEOTIDE SEQUENCE [LARGE SCALE GENOMIC DNA]</scope>
    <source>
        <strain evidence="2">12NC29</strain>
    </source>
</reference>
<feature type="compositionally biased region" description="Low complexity" evidence="1">
    <location>
        <begin position="172"/>
        <end position="196"/>
    </location>
</feature>
<evidence type="ECO:0000313" key="2">
    <source>
        <dbReference type="EMBL" id="PLW41597.1"/>
    </source>
</evidence>
<dbReference type="AlphaFoldDB" id="A0A2N5UVB1"/>
<feature type="compositionally biased region" description="Low complexity" evidence="1">
    <location>
        <begin position="254"/>
        <end position="266"/>
    </location>
</feature>
<evidence type="ECO:0000313" key="3">
    <source>
        <dbReference type="Proteomes" id="UP000235388"/>
    </source>
</evidence>
<feature type="compositionally biased region" description="Polar residues" evidence="1">
    <location>
        <begin position="134"/>
        <end position="146"/>
    </location>
</feature>
<sequence length="482" mass="52979">MNSSIKNLQQKKNSAQTLRSSVSSAQLPWNVSVQLEIRPPALESNNIEELLQLKTLARLPVPQHPRLLLPPQTPANKPPLPEPGPLILSSGPQFNILQPVVHHQSPPQSHHSQEHQYSQPEPCRVPGAYGFPRPSSTSGVNPTLRQLQPIPLRASDYRCGERPLSIPGEYGSPRPSCSSASSTETPPTSAATITSSHQAYGANTSSRNYGKPDWYLTTSSADTNSSPAVPWPGESRWPNKCQPQPHEPRPKSLEPASASESPRAARSQLGTLYKLEAAAAARHHQHAVQQRAHLYAATATARNPLQRAAELDRAVGSICAADPPGTIRNSSINELPDPSATPLAQPPLRGYDEQGNQPVNRPLSREVVVTMERTPFKYKEPLASQDPSVYLVPAPQHQPAPQPQLQQPPCHSSSYMRANGHHPPLYRRMKGAIGNWRRRRNGTTHMMEIGDSLLRAEHTLGRMNRRRQGHTLRQSKDSNANP</sequence>
<protein>
    <submittedName>
        <fullName evidence="2">Uncharacterized protein</fullName>
    </submittedName>
</protein>
<feature type="compositionally biased region" description="Polar residues" evidence="1">
    <location>
        <begin position="216"/>
        <end position="227"/>
    </location>
</feature>
<accession>A0A2N5UVB1</accession>
<feature type="compositionally biased region" description="Pro residues" evidence="1">
    <location>
        <begin position="71"/>
        <end position="84"/>
    </location>
</feature>
<comment type="caution">
    <text evidence="2">The sequence shown here is derived from an EMBL/GenBank/DDBJ whole genome shotgun (WGS) entry which is preliminary data.</text>
</comment>
<feature type="region of interest" description="Disordered" evidence="1">
    <location>
        <begin position="64"/>
        <end position="266"/>
    </location>
</feature>
<dbReference type="EMBL" id="PGCJ01000167">
    <property type="protein sequence ID" value="PLW41597.1"/>
    <property type="molecule type" value="Genomic_DNA"/>
</dbReference>
<feature type="region of interest" description="Disordered" evidence="1">
    <location>
        <begin position="327"/>
        <end position="364"/>
    </location>
</feature>